<organism evidence="1 2">
    <name type="scientific">Streptosporangium amethystogenes subsp. fukuiense</name>
    <dbReference type="NCBI Taxonomy" id="698418"/>
    <lineage>
        <taxon>Bacteria</taxon>
        <taxon>Bacillati</taxon>
        <taxon>Actinomycetota</taxon>
        <taxon>Actinomycetes</taxon>
        <taxon>Streptosporangiales</taxon>
        <taxon>Streptosporangiaceae</taxon>
        <taxon>Streptosporangium</taxon>
    </lineage>
</organism>
<evidence type="ECO:0000313" key="1">
    <source>
        <dbReference type="EMBL" id="MFC7604420.1"/>
    </source>
</evidence>
<gene>
    <name evidence="1" type="ORF">ACFQVD_30345</name>
</gene>
<reference evidence="2" key="1">
    <citation type="journal article" date="2019" name="Int. J. Syst. Evol. Microbiol.">
        <title>The Global Catalogue of Microorganisms (GCM) 10K type strain sequencing project: providing services to taxonomists for standard genome sequencing and annotation.</title>
        <authorList>
            <consortium name="The Broad Institute Genomics Platform"/>
            <consortium name="The Broad Institute Genome Sequencing Center for Infectious Disease"/>
            <person name="Wu L."/>
            <person name="Ma J."/>
        </authorList>
    </citation>
    <scope>NUCLEOTIDE SEQUENCE [LARGE SCALE GENOMIC DNA]</scope>
    <source>
        <strain evidence="2">JCM 10083</strain>
    </source>
</reference>
<protein>
    <submittedName>
        <fullName evidence="1">Uncharacterized protein</fullName>
    </submittedName>
</protein>
<name>A0ABW2T6U7_9ACTN</name>
<accession>A0ABW2T6U7</accession>
<dbReference type="EMBL" id="JBHTEE010000001">
    <property type="protein sequence ID" value="MFC7604420.1"/>
    <property type="molecule type" value="Genomic_DNA"/>
</dbReference>
<dbReference type="RefSeq" id="WP_343961337.1">
    <property type="nucleotide sequence ID" value="NZ_BAAAGK010000005.1"/>
</dbReference>
<comment type="caution">
    <text evidence="1">The sequence shown here is derived from an EMBL/GenBank/DDBJ whole genome shotgun (WGS) entry which is preliminary data.</text>
</comment>
<sequence length="68" mass="7496">MIDPYTLVAMAYGGHRILNTGERLTERRERELAILTKNVTDLPTGSEISEVRADGSHWTIRIGSAANA</sequence>
<evidence type="ECO:0000313" key="2">
    <source>
        <dbReference type="Proteomes" id="UP001596514"/>
    </source>
</evidence>
<proteinExistence type="predicted"/>
<keyword evidence="2" id="KW-1185">Reference proteome</keyword>
<dbReference type="Proteomes" id="UP001596514">
    <property type="component" value="Unassembled WGS sequence"/>
</dbReference>